<keyword evidence="2" id="KW-1185">Reference proteome</keyword>
<reference evidence="1" key="1">
    <citation type="submission" date="2020-11" db="EMBL/GenBank/DDBJ databases">
        <authorList>
            <consortium name="DOE Joint Genome Institute"/>
            <person name="Ahrendt S."/>
            <person name="Riley R."/>
            <person name="Andreopoulos W."/>
            <person name="Labutti K."/>
            <person name="Pangilinan J."/>
            <person name="Ruiz-Duenas F.J."/>
            <person name="Barrasa J.M."/>
            <person name="Sanchez-Garcia M."/>
            <person name="Camarero S."/>
            <person name="Miyauchi S."/>
            <person name="Serrano A."/>
            <person name="Linde D."/>
            <person name="Babiker R."/>
            <person name="Drula E."/>
            <person name="Ayuso-Fernandez I."/>
            <person name="Pacheco R."/>
            <person name="Padilla G."/>
            <person name="Ferreira P."/>
            <person name="Barriuso J."/>
            <person name="Kellner H."/>
            <person name="Castanera R."/>
            <person name="Alfaro M."/>
            <person name="Ramirez L."/>
            <person name="Pisabarro A.G."/>
            <person name="Kuo A."/>
            <person name="Tritt A."/>
            <person name="Lipzen A."/>
            <person name="He G."/>
            <person name="Yan M."/>
            <person name="Ng V."/>
            <person name="Cullen D."/>
            <person name="Martin F."/>
            <person name="Rosso M.-N."/>
            <person name="Henrissat B."/>
            <person name="Hibbett D."/>
            <person name="Martinez A.T."/>
            <person name="Grigoriev I.V."/>
        </authorList>
    </citation>
    <scope>NUCLEOTIDE SEQUENCE</scope>
    <source>
        <strain evidence="1">CIRM-BRFM 674</strain>
    </source>
</reference>
<protein>
    <submittedName>
        <fullName evidence="1">Uncharacterized protein</fullName>
    </submittedName>
</protein>
<evidence type="ECO:0000313" key="2">
    <source>
        <dbReference type="Proteomes" id="UP000807469"/>
    </source>
</evidence>
<dbReference type="AlphaFoldDB" id="A0A9P6CSM3"/>
<dbReference type="Gene3D" id="2.40.70.10">
    <property type="entry name" value="Acid Proteases"/>
    <property type="match status" value="1"/>
</dbReference>
<sequence>MYPNSQRVLRALAGWVHPGRKLELTEGLVKSLLFLDEEPALQILRQLKEPRDRLQSIGYGELKNRSLVVPLSLTSVEENLSVGVPKVSVQVSSALIDCGASKFGYMHVDFARKHNLPTIPLPHPIGVYNADGSLNCGGSITHVSRLWMTIGDHSEILTFRLTNTGS</sequence>
<feature type="non-terminal residue" evidence="1">
    <location>
        <position position="166"/>
    </location>
</feature>
<dbReference type="InterPro" id="IPR021109">
    <property type="entry name" value="Peptidase_aspartic_dom_sf"/>
</dbReference>
<dbReference type="EMBL" id="MU155560">
    <property type="protein sequence ID" value="KAF9472240.1"/>
    <property type="molecule type" value="Genomic_DNA"/>
</dbReference>
<evidence type="ECO:0000313" key="1">
    <source>
        <dbReference type="EMBL" id="KAF9472240.1"/>
    </source>
</evidence>
<proteinExistence type="predicted"/>
<gene>
    <name evidence="1" type="ORF">BDN70DRAFT_818952</name>
</gene>
<accession>A0A9P6CSM3</accession>
<dbReference type="OrthoDB" id="3267566at2759"/>
<organism evidence="1 2">
    <name type="scientific">Pholiota conissans</name>
    <dbReference type="NCBI Taxonomy" id="109636"/>
    <lineage>
        <taxon>Eukaryota</taxon>
        <taxon>Fungi</taxon>
        <taxon>Dikarya</taxon>
        <taxon>Basidiomycota</taxon>
        <taxon>Agaricomycotina</taxon>
        <taxon>Agaricomycetes</taxon>
        <taxon>Agaricomycetidae</taxon>
        <taxon>Agaricales</taxon>
        <taxon>Agaricineae</taxon>
        <taxon>Strophariaceae</taxon>
        <taxon>Pholiota</taxon>
    </lineage>
</organism>
<comment type="caution">
    <text evidence="1">The sequence shown here is derived from an EMBL/GenBank/DDBJ whole genome shotgun (WGS) entry which is preliminary data.</text>
</comment>
<name>A0A9P6CSM3_9AGAR</name>
<dbReference type="Proteomes" id="UP000807469">
    <property type="component" value="Unassembled WGS sequence"/>
</dbReference>
<dbReference type="CDD" id="cd00303">
    <property type="entry name" value="retropepsin_like"/>
    <property type="match status" value="1"/>
</dbReference>